<name>S5TKZ1_9BACT</name>
<protein>
    <submittedName>
        <fullName evidence="1">Hybrid polyketide synthase-non ribosomal peptide synthetase</fullName>
    </submittedName>
</protein>
<sequence>NRTYGLDVKAGALYDHPTVTTLAEHVAGQLGGAPQTVAQPSDVDSVLAAVRDNKLSVDQALALLKETR</sequence>
<accession>S5TKZ1</accession>
<dbReference type="Gene3D" id="1.10.1200.10">
    <property type="entry name" value="ACP-like"/>
    <property type="match status" value="1"/>
</dbReference>
<dbReference type="SUPFAM" id="SSF47336">
    <property type="entry name" value="ACP-like"/>
    <property type="match status" value="1"/>
</dbReference>
<feature type="non-terminal residue" evidence="1">
    <location>
        <position position="1"/>
    </location>
</feature>
<organism evidence="1">
    <name type="scientific">uncultured bacterium esnapd11</name>
    <dbReference type="NCBI Taxonomy" id="1366591"/>
    <lineage>
        <taxon>Bacteria</taxon>
        <taxon>environmental samples</taxon>
    </lineage>
</organism>
<reference evidence="1" key="1">
    <citation type="journal article" date="2013" name="Proc. Natl. Acad. Sci. U.S.A.">
        <title>Mapping gene clusters within arrayed metagenomic libraries to expand the structural diversity of biomedically relevant natural products.</title>
        <authorList>
            <person name="Owen J.G."/>
            <person name="Reddy B.V."/>
            <person name="Ternei M.A."/>
            <person name="Charlop-Powers Z."/>
            <person name="Calle P.Y."/>
            <person name="Kim J.H."/>
            <person name="Brady S.F."/>
        </authorList>
    </citation>
    <scope>NUCLEOTIDE SEQUENCE</scope>
</reference>
<dbReference type="InterPro" id="IPR036736">
    <property type="entry name" value="ACP-like_sf"/>
</dbReference>
<evidence type="ECO:0000313" key="1">
    <source>
        <dbReference type="EMBL" id="AGS49615.1"/>
    </source>
</evidence>
<dbReference type="AlphaFoldDB" id="S5TKZ1"/>
<proteinExistence type="predicted"/>
<dbReference type="EMBL" id="KF264550">
    <property type="protein sequence ID" value="AGS49615.1"/>
    <property type="molecule type" value="Genomic_DNA"/>
</dbReference>